<keyword evidence="6" id="KW-0812">Transmembrane</keyword>
<keyword evidence="3 4" id="KW-0560">Oxidoreductase</keyword>
<keyword evidence="2 4" id="KW-0521">NADP</keyword>
<evidence type="ECO:0000313" key="10">
    <source>
        <dbReference type="Proteomes" id="UP000053789"/>
    </source>
</evidence>
<comment type="similarity">
    <text evidence="1 4">Belongs to the pyrroline-5-carboxylate reductase family.</text>
</comment>
<dbReference type="InterPro" id="IPR053790">
    <property type="entry name" value="P5CR-like_CS"/>
</dbReference>
<evidence type="ECO:0000259" key="7">
    <source>
        <dbReference type="Pfam" id="PF03807"/>
    </source>
</evidence>
<evidence type="ECO:0000256" key="2">
    <source>
        <dbReference type="ARBA" id="ARBA00022857"/>
    </source>
</evidence>
<dbReference type="HOGENOM" id="CLU_042344_1_1_1"/>
<organism evidence="9 10">
    <name type="scientific">Cladophialophora bantiana (strain ATCC 10958 / CBS 173.52 / CDC B-1940 / NIH 8579)</name>
    <name type="common">Xylohypha bantiana</name>
    <dbReference type="NCBI Taxonomy" id="1442370"/>
    <lineage>
        <taxon>Eukaryota</taxon>
        <taxon>Fungi</taxon>
        <taxon>Dikarya</taxon>
        <taxon>Ascomycota</taxon>
        <taxon>Pezizomycotina</taxon>
        <taxon>Eurotiomycetes</taxon>
        <taxon>Chaetothyriomycetidae</taxon>
        <taxon>Chaetothyriales</taxon>
        <taxon>Herpotrichiellaceae</taxon>
        <taxon>Cladophialophora</taxon>
    </lineage>
</organism>
<protein>
    <recommendedName>
        <fullName evidence="4">Pyrroline-5-carboxylate reductase</fullName>
        <ecNumber evidence="4">1.5.1.2</ecNumber>
    </recommendedName>
</protein>
<evidence type="ECO:0000313" key="9">
    <source>
        <dbReference type="EMBL" id="KIW95932.1"/>
    </source>
</evidence>
<dbReference type="EC" id="1.5.1.2" evidence="4"/>
<dbReference type="PROSITE" id="PS00521">
    <property type="entry name" value="P5CR"/>
    <property type="match status" value="1"/>
</dbReference>
<dbReference type="SUPFAM" id="SSF48179">
    <property type="entry name" value="6-phosphogluconate dehydrogenase C-terminal domain-like"/>
    <property type="match status" value="1"/>
</dbReference>
<dbReference type="InterPro" id="IPR029036">
    <property type="entry name" value="P5CR_dimer"/>
</dbReference>
<evidence type="ECO:0000256" key="1">
    <source>
        <dbReference type="ARBA" id="ARBA00005525"/>
    </source>
</evidence>
<feature type="compositionally biased region" description="Low complexity" evidence="5">
    <location>
        <begin position="46"/>
        <end position="58"/>
    </location>
</feature>
<comment type="catalytic activity">
    <reaction evidence="4">
        <text>L-proline + NADP(+) = (S)-1-pyrroline-5-carboxylate + NADPH + 2 H(+)</text>
        <dbReference type="Rhea" id="RHEA:14109"/>
        <dbReference type="ChEBI" id="CHEBI:15378"/>
        <dbReference type="ChEBI" id="CHEBI:17388"/>
        <dbReference type="ChEBI" id="CHEBI:57783"/>
        <dbReference type="ChEBI" id="CHEBI:58349"/>
        <dbReference type="ChEBI" id="CHEBI:60039"/>
        <dbReference type="EC" id="1.5.1.2"/>
    </reaction>
</comment>
<accession>A0A0D2GBK5</accession>
<evidence type="ECO:0000259" key="8">
    <source>
        <dbReference type="Pfam" id="PF14748"/>
    </source>
</evidence>
<dbReference type="InterPro" id="IPR000304">
    <property type="entry name" value="Pyrroline-COOH_reductase"/>
</dbReference>
<dbReference type="FunFam" id="1.10.3730.10:FF:000001">
    <property type="entry name" value="Pyrroline-5-carboxylate reductase"/>
    <property type="match status" value="1"/>
</dbReference>
<dbReference type="Pfam" id="PF14748">
    <property type="entry name" value="P5CR_dimer"/>
    <property type="match status" value="1"/>
</dbReference>
<dbReference type="AlphaFoldDB" id="A0A0D2GBK5"/>
<dbReference type="GO" id="GO:0004735">
    <property type="term" value="F:pyrroline-5-carboxylate reductase activity"/>
    <property type="evidence" value="ECO:0007669"/>
    <property type="project" value="UniProtKB-EC"/>
</dbReference>
<dbReference type="InterPro" id="IPR008927">
    <property type="entry name" value="6-PGluconate_DH-like_C_sf"/>
</dbReference>
<dbReference type="OrthoDB" id="10263291at2759"/>
<evidence type="ECO:0000256" key="6">
    <source>
        <dbReference type="SAM" id="Phobius"/>
    </source>
</evidence>
<evidence type="ECO:0000256" key="3">
    <source>
        <dbReference type="ARBA" id="ARBA00023002"/>
    </source>
</evidence>
<sequence>MAAMLRVPNGINGLNTSSGMTLTILGCGTLGIAILSGILSSLSESSASHAPSPAYPDSGTATPTTESPPQRTPSNFIACVRRPESAKRIKVAVQSYRPNVTILQNENVKGTHNADVVILGCKPYMVSELLREEGMKEALAGKLLISICAGVPVEQIGRVLYGESYPENIPENACRIVRVMPNTAAIVRESMTVIANTTPPLPAELSAIVEWIFTRIGRVVHLPPAMMDVSTALCGSGPAFLALMLESLADGAVAMGLPRAEAQLMAAQTMRGTAGMVLSGEHPALVREKVSTPGGCTIGGLLVLEEGRVRGTVARSVREATVVAAQLGKGVSGVNGTRFERQ</sequence>
<feature type="domain" description="Pyrroline-5-carboxylate reductase dimerisation" evidence="8">
    <location>
        <begin position="225"/>
        <end position="326"/>
    </location>
</feature>
<keyword evidence="4" id="KW-0028">Amino-acid biosynthesis</keyword>
<dbReference type="Gene3D" id="3.40.50.720">
    <property type="entry name" value="NAD(P)-binding Rossmann-like Domain"/>
    <property type="match status" value="1"/>
</dbReference>
<dbReference type="NCBIfam" id="TIGR00112">
    <property type="entry name" value="proC"/>
    <property type="match status" value="1"/>
</dbReference>
<dbReference type="Pfam" id="PF03807">
    <property type="entry name" value="F420_oxidored"/>
    <property type="match status" value="1"/>
</dbReference>
<dbReference type="Proteomes" id="UP000053789">
    <property type="component" value="Unassembled WGS sequence"/>
</dbReference>
<dbReference type="VEuPathDB" id="FungiDB:Z519_02998"/>
<dbReference type="PROSITE" id="PS51257">
    <property type="entry name" value="PROKAR_LIPOPROTEIN"/>
    <property type="match status" value="1"/>
</dbReference>
<dbReference type="Gene3D" id="1.10.3730.10">
    <property type="entry name" value="ProC C-terminal domain-like"/>
    <property type="match status" value="1"/>
</dbReference>
<evidence type="ECO:0000256" key="5">
    <source>
        <dbReference type="SAM" id="MobiDB-lite"/>
    </source>
</evidence>
<feature type="domain" description="Pyrroline-5-carboxylate reductase catalytic N-terminal" evidence="7">
    <location>
        <begin position="74"/>
        <end position="150"/>
    </location>
</feature>
<comment type="pathway">
    <text evidence="4">Amino-acid biosynthesis; L-proline biosynthesis; L-proline from L-glutamate 5-semialdehyde: step 1/1.</text>
</comment>
<dbReference type="SUPFAM" id="SSF51735">
    <property type="entry name" value="NAD(P)-binding Rossmann-fold domains"/>
    <property type="match status" value="1"/>
</dbReference>
<dbReference type="InterPro" id="IPR028939">
    <property type="entry name" value="P5C_Rdtase_cat_N"/>
</dbReference>
<feature type="region of interest" description="Disordered" evidence="5">
    <location>
        <begin position="46"/>
        <end position="75"/>
    </location>
</feature>
<dbReference type="GO" id="GO:0055129">
    <property type="term" value="P:L-proline biosynthetic process"/>
    <property type="evidence" value="ECO:0007669"/>
    <property type="project" value="UniProtKB-UniPathway"/>
</dbReference>
<dbReference type="UniPathway" id="UPA00098">
    <property type="reaction ID" value="UER00361"/>
</dbReference>
<gene>
    <name evidence="9" type="ORF">Z519_02998</name>
</gene>
<name>A0A0D2GBK5_CLAB1</name>
<dbReference type="EMBL" id="KN846983">
    <property type="protein sequence ID" value="KIW95932.1"/>
    <property type="molecule type" value="Genomic_DNA"/>
</dbReference>
<keyword evidence="6" id="KW-1133">Transmembrane helix</keyword>
<dbReference type="InterPro" id="IPR036291">
    <property type="entry name" value="NAD(P)-bd_dom_sf"/>
</dbReference>
<dbReference type="PANTHER" id="PTHR11645">
    <property type="entry name" value="PYRROLINE-5-CARBOXYLATE REDUCTASE"/>
    <property type="match status" value="1"/>
</dbReference>
<dbReference type="GeneID" id="27695926"/>
<keyword evidence="6" id="KW-0472">Membrane</keyword>
<feature type="transmembrane region" description="Helical" evidence="6">
    <location>
        <begin position="20"/>
        <end position="39"/>
    </location>
</feature>
<keyword evidence="4" id="KW-0641">Proline biosynthesis</keyword>
<keyword evidence="10" id="KW-1185">Reference proteome</keyword>
<dbReference type="HAMAP" id="MF_01925">
    <property type="entry name" value="P5C_reductase"/>
    <property type="match status" value="1"/>
</dbReference>
<dbReference type="RefSeq" id="XP_016622601.1">
    <property type="nucleotide sequence ID" value="XM_016760751.1"/>
</dbReference>
<dbReference type="PANTHER" id="PTHR11645:SF0">
    <property type="entry name" value="PYRROLINE-5-CARBOXYLATE REDUCTASE 3"/>
    <property type="match status" value="1"/>
</dbReference>
<proteinExistence type="inferred from homology"/>
<reference evidence="9" key="1">
    <citation type="submission" date="2015-01" db="EMBL/GenBank/DDBJ databases">
        <title>The Genome Sequence of Cladophialophora bantiana CBS 173.52.</title>
        <authorList>
            <consortium name="The Broad Institute Genomics Platform"/>
            <person name="Cuomo C."/>
            <person name="de Hoog S."/>
            <person name="Gorbushina A."/>
            <person name="Stielow B."/>
            <person name="Teixiera M."/>
            <person name="Abouelleil A."/>
            <person name="Chapman S.B."/>
            <person name="Priest M."/>
            <person name="Young S.K."/>
            <person name="Wortman J."/>
            <person name="Nusbaum C."/>
            <person name="Birren B."/>
        </authorList>
    </citation>
    <scope>NUCLEOTIDE SEQUENCE [LARGE SCALE GENOMIC DNA]</scope>
    <source>
        <strain evidence="9">CBS 173.52</strain>
    </source>
</reference>
<evidence type="ECO:0000256" key="4">
    <source>
        <dbReference type="RuleBase" id="RU003903"/>
    </source>
</evidence>
<feature type="compositionally biased region" description="Polar residues" evidence="5">
    <location>
        <begin position="59"/>
        <end position="75"/>
    </location>
</feature>